<reference evidence="1 2" key="1">
    <citation type="submission" date="2019-07" db="EMBL/GenBank/DDBJ databases">
        <title>Draft genome for Streptomyces benahoarensis MZ03-48.</title>
        <authorList>
            <person name="Gonzalez-Pimentel J.L."/>
        </authorList>
    </citation>
    <scope>NUCLEOTIDE SEQUENCE [LARGE SCALE GENOMIC DNA]</scope>
    <source>
        <strain evidence="1 2">MZ03-48</strain>
    </source>
</reference>
<dbReference type="AlphaFoldDB" id="A0A553Z754"/>
<comment type="caution">
    <text evidence="1">The sequence shown here is derived from an EMBL/GenBank/DDBJ whole genome shotgun (WGS) entry which is preliminary data.</text>
</comment>
<dbReference type="Proteomes" id="UP000320888">
    <property type="component" value="Unassembled WGS sequence"/>
</dbReference>
<dbReference type="OrthoDB" id="8440251at2"/>
<dbReference type="EMBL" id="VKLS01000242">
    <property type="protein sequence ID" value="TSB37281.1"/>
    <property type="molecule type" value="Genomic_DNA"/>
</dbReference>
<accession>A0A553Z754</accession>
<evidence type="ECO:0000313" key="2">
    <source>
        <dbReference type="Proteomes" id="UP000320888"/>
    </source>
</evidence>
<dbReference type="RefSeq" id="WP_143943560.1">
    <property type="nucleotide sequence ID" value="NZ_VKLS01000242.1"/>
</dbReference>
<keyword evidence="2" id="KW-1185">Reference proteome</keyword>
<protein>
    <submittedName>
        <fullName evidence="1">Pentapeptide repeat-containing protein</fullName>
    </submittedName>
</protein>
<evidence type="ECO:0000313" key="1">
    <source>
        <dbReference type="EMBL" id="TSB37281.1"/>
    </source>
</evidence>
<sequence>MGVLAFALYQGADALLIAKNKTGKPVDVNDVIKTTVTVITLIGAVLAGVYAMARLADDWPEQRQVCIDVLCAYLRMPYKTDPSDSGFKTGEREVRLTIIRIIRDHLQDPAAPTTWCGRDLDFTGAIFDGGSFQGAAFTGGIVSFQDSQFTDGEILFRQAQFTGSKVLFWSAEFTGGTVDFEHARITGGEVLFGGAEFSAGLISFDLADFTGGTVDFTGAMAESAAHIEWGPFPVIPSSAP</sequence>
<name>A0A553Z754_9ACTN</name>
<proteinExistence type="predicted"/>
<dbReference type="Gene3D" id="2.160.20.80">
    <property type="entry name" value="E3 ubiquitin-protein ligase SopA"/>
    <property type="match status" value="1"/>
</dbReference>
<organism evidence="1 2">
    <name type="scientific">Streptomyces benahoarensis</name>
    <dbReference type="NCBI Taxonomy" id="2595054"/>
    <lineage>
        <taxon>Bacteria</taxon>
        <taxon>Bacillati</taxon>
        <taxon>Actinomycetota</taxon>
        <taxon>Actinomycetes</taxon>
        <taxon>Kitasatosporales</taxon>
        <taxon>Streptomycetaceae</taxon>
        <taxon>Streptomyces</taxon>
    </lineage>
</organism>
<gene>
    <name evidence="1" type="ORF">FNZ23_18635</name>
</gene>